<proteinExistence type="predicted"/>
<dbReference type="AlphaFoldDB" id="A0A9P5U2M3"/>
<sequence>MGRKHHAAAVGRARRWVLSLCAWRSGCLNSCNGTKRVRKEVKAENREEERVKAVPVRDLAKARRTSSATRQYSGKVSCEGRSGKVYLYLSMPAPEGASRRWWKSASLTIGMGIGSWFWVEPVLSHHAWFWRDVRLGGRRRQEMSMKILLNLRLTLRVAGVPERGEDVARHINEHLNLREEVRKGTESRKNERTFAWTFKKRHKRHPVLRQKSNPLATNGTANRCRLLRLEILVRVRRKLS</sequence>
<accession>A0A9P5U2M3</accession>
<comment type="caution">
    <text evidence="1">The sequence shown here is derived from an EMBL/GenBank/DDBJ whole genome shotgun (WGS) entry which is preliminary data.</text>
</comment>
<evidence type="ECO:0000313" key="2">
    <source>
        <dbReference type="Proteomes" id="UP000772434"/>
    </source>
</evidence>
<name>A0A9P5U2M3_9AGAR</name>
<evidence type="ECO:0000313" key="1">
    <source>
        <dbReference type="EMBL" id="KAF9062793.1"/>
    </source>
</evidence>
<gene>
    <name evidence="1" type="ORF">BDP27DRAFT_273750</name>
</gene>
<dbReference type="EMBL" id="JADNRY010000162">
    <property type="protein sequence ID" value="KAF9062793.1"/>
    <property type="molecule type" value="Genomic_DNA"/>
</dbReference>
<organism evidence="1 2">
    <name type="scientific">Rhodocollybia butyracea</name>
    <dbReference type="NCBI Taxonomy" id="206335"/>
    <lineage>
        <taxon>Eukaryota</taxon>
        <taxon>Fungi</taxon>
        <taxon>Dikarya</taxon>
        <taxon>Basidiomycota</taxon>
        <taxon>Agaricomycotina</taxon>
        <taxon>Agaricomycetes</taxon>
        <taxon>Agaricomycetidae</taxon>
        <taxon>Agaricales</taxon>
        <taxon>Marasmiineae</taxon>
        <taxon>Omphalotaceae</taxon>
        <taxon>Rhodocollybia</taxon>
    </lineage>
</organism>
<dbReference type="Proteomes" id="UP000772434">
    <property type="component" value="Unassembled WGS sequence"/>
</dbReference>
<keyword evidence="2" id="KW-1185">Reference proteome</keyword>
<reference evidence="1" key="1">
    <citation type="submission" date="2020-11" db="EMBL/GenBank/DDBJ databases">
        <authorList>
            <consortium name="DOE Joint Genome Institute"/>
            <person name="Ahrendt S."/>
            <person name="Riley R."/>
            <person name="Andreopoulos W."/>
            <person name="Labutti K."/>
            <person name="Pangilinan J."/>
            <person name="Ruiz-Duenas F.J."/>
            <person name="Barrasa J.M."/>
            <person name="Sanchez-Garcia M."/>
            <person name="Camarero S."/>
            <person name="Miyauchi S."/>
            <person name="Serrano A."/>
            <person name="Linde D."/>
            <person name="Babiker R."/>
            <person name="Drula E."/>
            <person name="Ayuso-Fernandez I."/>
            <person name="Pacheco R."/>
            <person name="Padilla G."/>
            <person name="Ferreira P."/>
            <person name="Barriuso J."/>
            <person name="Kellner H."/>
            <person name="Castanera R."/>
            <person name="Alfaro M."/>
            <person name="Ramirez L."/>
            <person name="Pisabarro A.G."/>
            <person name="Kuo A."/>
            <person name="Tritt A."/>
            <person name="Lipzen A."/>
            <person name="He G."/>
            <person name="Yan M."/>
            <person name="Ng V."/>
            <person name="Cullen D."/>
            <person name="Martin F."/>
            <person name="Rosso M.-N."/>
            <person name="Henrissat B."/>
            <person name="Hibbett D."/>
            <person name="Martinez A.T."/>
            <person name="Grigoriev I.V."/>
        </authorList>
    </citation>
    <scope>NUCLEOTIDE SEQUENCE</scope>
    <source>
        <strain evidence="1">AH 40177</strain>
    </source>
</reference>
<protein>
    <submittedName>
        <fullName evidence="1">Uncharacterized protein</fullName>
    </submittedName>
</protein>